<dbReference type="GO" id="GO:0003886">
    <property type="term" value="F:DNA (cytosine-5-)-methyltransferase activity"/>
    <property type="evidence" value="ECO:0007669"/>
    <property type="project" value="UniProtKB-EC"/>
</dbReference>
<feature type="active site" evidence="7">
    <location>
        <position position="150"/>
    </location>
</feature>
<keyword evidence="4 7" id="KW-0949">S-adenosyl-L-methionine</keyword>
<evidence type="ECO:0000313" key="9">
    <source>
        <dbReference type="Proteomes" id="UP000295382"/>
    </source>
</evidence>
<comment type="similarity">
    <text evidence="7">Belongs to the class I-like SAM-binding methyltransferase superfamily. C5-methyltransferase family.</text>
</comment>
<dbReference type="InterPro" id="IPR029063">
    <property type="entry name" value="SAM-dependent_MTases_sf"/>
</dbReference>
<dbReference type="PANTHER" id="PTHR10629:SF52">
    <property type="entry name" value="DNA (CYTOSINE-5)-METHYLTRANSFERASE 1"/>
    <property type="match status" value="1"/>
</dbReference>
<proteinExistence type="inferred from homology"/>
<sequence>MNHIELFAGCGGLSLGLKSINSRLLLANELSPMASETFAYNFFPGEDLSAMAQNPSSSGKHLKTKWLSSRYKLTELAARLRENPHQYPPLGEGECDLLSDGEGLEGSLVVGNIIELNKWLKAEPNKLALERLQQGFGDGHVDLVSGGPPCQSFSMTGMREYANSRNVLPWEFAKFVELVQPKIALLENVTGILRPFQVDGKRVYAWFEVAQAFAEIRKDTSKTMVEDDGGYVPLCLHVNAKYAGVAQNRPRFIMLAFRRDVFRVLKARLTDPNQDLFASSEDFFNKVRAGKTVEVKDLKVHDADKEPRIFDGTFLQSLVNQNPIPVKDAIDDLRGPGLAKSSYVKEINDLLGACLETRSRKNHVHRVHGLEVQRRFRIYQVLNEVSLETSLEVLRLLNRREKTLSARAWKELQPQAFYVREGKPFRQFWKKDELVEFLLDHQTGKHSQKALRADQPAPTALSIPDDACHYDEASLRTLTVREMARIQSFPDNFTFRSKPTTGGDQRKFEVPQYTQVGNAVPPLLGHALGQVVRYLLGLHGGTLETEESAAIRLELEEMV</sequence>
<evidence type="ECO:0000256" key="3">
    <source>
        <dbReference type="ARBA" id="ARBA00022679"/>
    </source>
</evidence>
<dbReference type="PROSITE" id="PS51679">
    <property type="entry name" value="SAM_MT_C5"/>
    <property type="match status" value="1"/>
</dbReference>
<dbReference type="PANTHER" id="PTHR10629">
    <property type="entry name" value="CYTOSINE-SPECIFIC METHYLTRANSFERASE"/>
    <property type="match status" value="1"/>
</dbReference>
<keyword evidence="3 7" id="KW-0808">Transferase</keyword>
<dbReference type="RefSeq" id="WP_132259623.1">
    <property type="nucleotide sequence ID" value="NZ_SLZQ01000010.1"/>
</dbReference>
<accession>A0A4R3HW70</accession>
<evidence type="ECO:0000256" key="6">
    <source>
        <dbReference type="ARBA" id="ARBA00047422"/>
    </source>
</evidence>
<evidence type="ECO:0000256" key="4">
    <source>
        <dbReference type="ARBA" id="ARBA00022691"/>
    </source>
</evidence>
<reference evidence="8 9" key="1">
    <citation type="submission" date="2019-03" db="EMBL/GenBank/DDBJ databases">
        <title>Genomic Encyclopedia of Type Strains, Phase IV (KMG-IV): sequencing the most valuable type-strain genomes for metagenomic binning, comparative biology and taxonomic classification.</title>
        <authorList>
            <person name="Goeker M."/>
        </authorList>
    </citation>
    <scope>NUCLEOTIDE SEQUENCE [LARGE SCALE GENOMIC DNA]</scope>
    <source>
        <strain evidence="8 9">DSM 7445</strain>
    </source>
</reference>
<keyword evidence="5" id="KW-0680">Restriction system</keyword>
<comment type="caution">
    <text evidence="8">The sequence shown here is derived from an EMBL/GenBank/DDBJ whole genome shotgun (WGS) entry which is preliminary data.</text>
</comment>
<dbReference type="InterPro" id="IPR001525">
    <property type="entry name" value="C5_MeTfrase"/>
</dbReference>
<name>A0A4R3HW70_PAULE</name>
<dbReference type="OrthoDB" id="9813719at2"/>
<dbReference type="PROSITE" id="PS00095">
    <property type="entry name" value="C5_MTASE_2"/>
    <property type="match status" value="1"/>
</dbReference>
<dbReference type="AlphaFoldDB" id="A0A4R3HW70"/>
<dbReference type="PROSITE" id="PS00094">
    <property type="entry name" value="C5_MTASE_1"/>
    <property type="match status" value="1"/>
</dbReference>
<evidence type="ECO:0000313" key="8">
    <source>
        <dbReference type="EMBL" id="TCS35619.1"/>
    </source>
</evidence>
<dbReference type="InterPro" id="IPR018117">
    <property type="entry name" value="C5_DNA_meth_AS"/>
</dbReference>
<keyword evidence="2 7" id="KW-0489">Methyltransferase</keyword>
<organism evidence="8 9">
    <name type="scientific">Paucimonas lemoignei</name>
    <name type="common">Pseudomonas lemoignei</name>
    <dbReference type="NCBI Taxonomy" id="29443"/>
    <lineage>
        <taxon>Bacteria</taxon>
        <taxon>Pseudomonadati</taxon>
        <taxon>Pseudomonadota</taxon>
        <taxon>Betaproteobacteria</taxon>
        <taxon>Burkholderiales</taxon>
        <taxon>Burkholderiaceae</taxon>
        <taxon>Paucimonas</taxon>
    </lineage>
</organism>
<evidence type="ECO:0000256" key="1">
    <source>
        <dbReference type="ARBA" id="ARBA00011975"/>
    </source>
</evidence>
<dbReference type="GO" id="GO:0009307">
    <property type="term" value="P:DNA restriction-modification system"/>
    <property type="evidence" value="ECO:0007669"/>
    <property type="project" value="UniProtKB-KW"/>
</dbReference>
<dbReference type="GO" id="GO:0032259">
    <property type="term" value="P:methylation"/>
    <property type="evidence" value="ECO:0007669"/>
    <property type="project" value="UniProtKB-KW"/>
</dbReference>
<comment type="catalytic activity">
    <reaction evidence="6">
        <text>a 2'-deoxycytidine in DNA + S-adenosyl-L-methionine = a 5-methyl-2'-deoxycytidine in DNA + S-adenosyl-L-homocysteine + H(+)</text>
        <dbReference type="Rhea" id="RHEA:13681"/>
        <dbReference type="Rhea" id="RHEA-COMP:11369"/>
        <dbReference type="Rhea" id="RHEA-COMP:11370"/>
        <dbReference type="ChEBI" id="CHEBI:15378"/>
        <dbReference type="ChEBI" id="CHEBI:57856"/>
        <dbReference type="ChEBI" id="CHEBI:59789"/>
        <dbReference type="ChEBI" id="CHEBI:85452"/>
        <dbReference type="ChEBI" id="CHEBI:85454"/>
        <dbReference type="EC" id="2.1.1.37"/>
    </reaction>
</comment>
<dbReference type="Pfam" id="PF00145">
    <property type="entry name" value="DNA_methylase"/>
    <property type="match status" value="2"/>
</dbReference>
<dbReference type="EMBL" id="SLZQ01000010">
    <property type="protein sequence ID" value="TCS35619.1"/>
    <property type="molecule type" value="Genomic_DNA"/>
</dbReference>
<dbReference type="EC" id="2.1.1.37" evidence="1"/>
<gene>
    <name evidence="8" type="ORF">EDC30_11088</name>
</gene>
<dbReference type="GO" id="GO:0003677">
    <property type="term" value="F:DNA binding"/>
    <property type="evidence" value="ECO:0007669"/>
    <property type="project" value="TreeGrafter"/>
</dbReference>
<dbReference type="GO" id="GO:0044027">
    <property type="term" value="P:negative regulation of gene expression via chromosomal CpG island methylation"/>
    <property type="evidence" value="ECO:0007669"/>
    <property type="project" value="TreeGrafter"/>
</dbReference>
<dbReference type="Gene3D" id="3.40.50.150">
    <property type="entry name" value="Vaccinia Virus protein VP39"/>
    <property type="match status" value="1"/>
</dbReference>
<evidence type="ECO:0000256" key="2">
    <source>
        <dbReference type="ARBA" id="ARBA00022603"/>
    </source>
</evidence>
<evidence type="ECO:0000256" key="7">
    <source>
        <dbReference type="PROSITE-ProRule" id="PRU01016"/>
    </source>
</evidence>
<evidence type="ECO:0000256" key="5">
    <source>
        <dbReference type="ARBA" id="ARBA00022747"/>
    </source>
</evidence>
<dbReference type="InterPro" id="IPR050390">
    <property type="entry name" value="C5-Methyltransferase"/>
</dbReference>
<dbReference type="PRINTS" id="PR00105">
    <property type="entry name" value="C5METTRFRASE"/>
</dbReference>
<dbReference type="InterPro" id="IPR031303">
    <property type="entry name" value="C5_meth_CS"/>
</dbReference>
<protein>
    <recommendedName>
        <fullName evidence="1">DNA (cytosine-5-)-methyltransferase</fullName>
        <ecNumber evidence="1">2.1.1.37</ecNumber>
    </recommendedName>
</protein>
<dbReference type="Gene3D" id="3.90.120.10">
    <property type="entry name" value="DNA Methylase, subunit A, domain 2"/>
    <property type="match status" value="1"/>
</dbReference>
<dbReference type="SUPFAM" id="SSF53335">
    <property type="entry name" value="S-adenosyl-L-methionine-dependent methyltransferases"/>
    <property type="match status" value="1"/>
</dbReference>
<dbReference type="Proteomes" id="UP000295382">
    <property type="component" value="Unassembled WGS sequence"/>
</dbReference>
<keyword evidence="9" id="KW-1185">Reference proteome</keyword>